<dbReference type="GO" id="GO:0050660">
    <property type="term" value="F:flavin adenine dinucleotide binding"/>
    <property type="evidence" value="ECO:0007669"/>
    <property type="project" value="InterPro"/>
</dbReference>
<evidence type="ECO:0000256" key="8">
    <source>
        <dbReference type="ARBA" id="ARBA00023027"/>
    </source>
</evidence>
<dbReference type="CDD" id="cd02801">
    <property type="entry name" value="DUS_like_FMN"/>
    <property type="match status" value="1"/>
</dbReference>
<evidence type="ECO:0000256" key="6">
    <source>
        <dbReference type="ARBA" id="ARBA00022857"/>
    </source>
</evidence>
<dbReference type="PROSITE" id="PS01136">
    <property type="entry name" value="UPF0034"/>
    <property type="match status" value="1"/>
</dbReference>
<comment type="cofactor">
    <cofactor evidence="1 16 18">
        <name>FMN</name>
        <dbReference type="ChEBI" id="CHEBI:58210"/>
    </cofactor>
</comment>
<evidence type="ECO:0000256" key="4">
    <source>
        <dbReference type="ARBA" id="ARBA00022664"/>
    </source>
</evidence>
<gene>
    <name evidence="21" type="ORF">Cboi02_000460300</name>
</gene>
<feature type="compositionally biased region" description="Polar residues" evidence="19">
    <location>
        <begin position="1"/>
        <end position="21"/>
    </location>
</feature>
<dbReference type="SUPFAM" id="SSF51395">
    <property type="entry name" value="FMN-linked oxidoreductases"/>
    <property type="match status" value="1"/>
</dbReference>
<dbReference type="InterPro" id="IPR013785">
    <property type="entry name" value="Aldolase_TIM"/>
</dbReference>
<keyword evidence="18" id="KW-0547">Nucleotide-binding</keyword>
<dbReference type="PANTHER" id="PTHR11082:SF31">
    <property type="entry name" value="TRNA-DIHYDROURIDINE(20A_20B) SYNTHASE [NAD(P)+]-LIKE"/>
    <property type="match status" value="1"/>
</dbReference>
<evidence type="ECO:0000256" key="15">
    <source>
        <dbReference type="ARBA" id="ARBA00060741"/>
    </source>
</evidence>
<sequence length="358" mass="40433">MSTRSTPIDLSTLNPNLSTLPPRNPEHNPLFIFQKCKDEKRPVFIAGPMVRYSKLPFREICRYYKTDIVYTPMILAREFVRNEVARLSDFSTNEFDRSVIVQIGANNVTDLIKMVDMIHPYVDGIGLNCGCPIKEQVREGIGAALMSEPEKVSEMVKAVKEKYGDKVCIETKIRVHNDINETIRFVKMVENAGVDFITVHGRTKNTRSSVPADFDKIKIIKESVSVPVVSNGDCRSLDGAYKIAEFTGCDGVMAVRGVLDNPAMFAGFEKAPWGAIERFWELATSYGLPFRLLQHHLSCMLEGQISRKLHIEMNSKNSLISLIEFFDSNFHLKRVSDPGFGESVSIPLRQRRESNAHI</sequence>
<feature type="active site" description="Proton donor" evidence="17">
    <location>
        <position position="131"/>
    </location>
</feature>
<feature type="binding site" evidence="18">
    <location>
        <position position="200"/>
    </location>
    <ligand>
        <name>FMN</name>
        <dbReference type="ChEBI" id="CHEBI:58210"/>
    </ligand>
</feature>
<dbReference type="EC" id="1.3.1.-" evidence="16"/>
<comment type="similarity">
    <text evidence="15">Belongs to the Dus family. Dus4 subfamily.</text>
</comment>
<evidence type="ECO:0000313" key="21">
    <source>
        <dbReference type="EMBL" id="GME74982.1"/>
    </source>
</evidence>
<dbReference type="InterPro" id="IPR001269">
    <property type="entry name" value="DUS_fam"/>
</dbReference>
<dbReference type="InterPro" id="IPR018517">
    <property type="entry name" value="tRNA_hU_synthase_CS"/>
</dbReference>
<feature type="binding site" evidence="18">
    <location>
        <position position="102"/>
    </location>
    <ligand>
        <name>FMN</name>
        <dbReference type="ChEBI" id="CHEBI:58210"/>
    </ligand>
</feature>
<dbReference type="GO" id="GO:0102267">
    <property type="term" value="F:tRNA-dihydrouridine20b synthase activity"/>
    <property type="evidence" value="ECO:0007669"/>
    <property type="project" value="UniProtKB-ARBA"/>
</dbReference>
<keyword evidence="6" id="KW-0521">NADP</keyword>
<evidence type="ECO:0000313" key="22">
    <source>
        <dbReference type="Proteomes" id="UP001165120"/>
    </source>
</evidence>
<name>A0A9W6WIL4_CANBO</name>
<evidence type="ECO:0000256" key="13">
    <source>
        <dbReference type="ARBA" id="ARBA00051932"/>
    </source>
</evidence>
<evidence type="ECO:0000256" key="17">
    <source>
        <dbReference type="PIRSR" id="PIRSR006621-1"/>
    </source>
</evidence>
<evidence type="ECO:0000256" key="11">
    <source>
        <dbReference type="ARBA" id="ARBA00050434"/>
    </source>
</evidence>
<organism evidence="21 22">
    <name type="scientific">Candida boidinii</name>
    <name type="common">Yeast</name>
    <dbReference type="NCBI Taxonomy" id="5477"/>
    <lineage>
        <taxon>Eukaryota</taxon>
        <taxon>Fungi</taxon>
        <taxon>Dikarya</taxon>
        <taxon>Ascomycota</taxon>
        <taxon>Saccharomycotina</taxon>
        <taxon>Pichiomycetes</taxon>
        <taxon>Pichiales</taxon>
        <taxon>Pichiaceae</taxon>
        <taxon>Ogataea</taxon>
        <taxon>Ogataea/Candida clade</taxon>
    </lineage>
</organism>
<keyword evidence="8" id="KW-0520">NAD</keyword>
<comment type="catalytic activity">
    <reaction evidence="11">
        <text>5,6-dihydrouridine(20b) in tRNA + NADP(+) = uridine(20b) in tRNA + NADPH + H(+)</text>
        <dbReference type="Rhea" id="RHEA:53356"/>
        <dbReference type="Rhea" id="RHEA-COMP:13537"/>
        <dbReference type="Rhea" id="RHEA-COMP:13538"/>
        <dbReference type="ChEBI" id="CHEBI:15378"/>
        <dbReference type="ChEBI" id="CHEBI:57783"/>
        <dbReference type="ChEBI" id="CHEBI:58349"/>
        <dbReference type="ChEBI" id="CHEBI:65315"/>
        <dbReference type="ChEBI" id="CHEBI:74443"/>
        <dbReference type="EC" id="1.3.1.90"/>
    </reaction>
    <physiologicalReaction direction="right-to-left" evidence="11">
        <dbReference type="Rhea" id="RHEA:53358"/>
    </physiologicalReaction>
</comment>
<dbReference type="Gene3D" id="3.20.20.70">
    <property type="entry name" value="Aldolase class I"/>
    <property type="match status" value="1"/>
</dbReference>
<reference evidence="21" key="1">
    <citation type="submission" date="2023-04" db="EMBL/GenBank/DDBJ databases">
        <title>Candida boidinii NBRC 10035.</title>
        <authorList>
            <person name="Ichikawa N."/>
            <person name="Sato H."/>
            <person name="Tonouchi N."/>
        </authorList>
    </citation>
    <scope>NUCLEOTIDE SEQUENCE</scope>
    <source>
        <strain evidence="21">NBRC 10035</strain>
    </source>
</reference>
<dbReference type="AlphaFoldDB" id="A0A9W6WIL4"/>
<comment type="similarity">
    <text evidence="16">Belongs to the dus family.</text>
</comment>
<evidence type="ECO:0000256" key="1">
    <source>
        <dbReference type="ARBA" id="ARBA00001917"/>
    </source>
</evidence>
<dbReference type="GO" id="GO:0102266">
    <property type="term" value="F:tRNA-dihydrouridine20a synthase activity"/>
    <property type="evidence" value="ECO:0007669"/>
    <property type="project" value="UniProtKB-EC"/>
</dbReference>
<evidence type="ECO:0000256" key="5">
    <source>
        <dbReference type="ARBA" id="ARBA00022694"/>
    </source>
</evidence>
<evidence type="ECO:0000256" key="9">
    <source>
        <dbReference type="ARBA" id="ARBA00048342"/>
    </source>
</evidence>
<comment type="catalytic activity">
    <reaction evidence="12">
        <text>5,6-dihydrouridine(20a) in tRNA + NAD(+) = uridine(20a) in tRNA + NADH + H(+)</text>
        <dbReference type="Rhea" id="RHEA:53348"/>
        <dbReference type="Rhea" id="RHEA-COMP:13535"/>
        <dbReference type="Rhea" id="RHEA-COMP:13536"/>
        <dbReference type="ChEBI" id="CHEBI:15378"/>
        <dbReference type="ChEBI" id="CHEBI:57540"/>
        <dbReference type="ChEBI" id="CHEBI:57945"/>
        <dbReference type="ChEBI" id="CHEBI:65315"/>
        <dbReference type="ChEBI" id="CHEBI:74443"/>
        <dbReference type="EC" id="1.3.1.90"/>
    </reaction>
    <physiologicalReaction direction="right-to-left" evidence="12">
        <dbReference type="Rhea" id="RHEA:53350"/>
    </physiologicalReaction>
</comment>
<accession>A0A9W6WIL4</accession>
<dbReference type="Proteomes" id="UP001165120">
    <property type="component" value="Unassembled WGS sequence"/>
</dbReference>
<keyword evidence="22" id="KW-1185">Reference proteome</keyword>
<dbReference type="GO" id="GO:0006397">
    <property type="term" value="P:mRNA processing"/>
    <property type="evidence" value="ECO:0007669"/>
    <property type="project" value="UniProtKB-KW"/>
</dbReference>
<dbReference type="FunFam" id="3.20.20.70:FF:000159">
    <property type="entry name" value="tRNA-dihydrouridine synthase 4"/>
    <property type="match status" value="1"/>
</dbReference>
<evidence type="ECO:0000256" key="10">
    <source>
        <dbReference type="ARBA" id="ARBA00049447"/>
    </source>
</evidence>
<evidence type="ECO:0000256" key="19">
    <source>
        <dbReference type="SAM" id="MobiDB-lite"/>
    </source>
</evidence>
<proteinExistence type="inferred from homology"/>
<evidence type="ECO:0000256" key="18">
    <source>
        <dbReference type="PIRSR" id="PIRSR006621-2"/>
    </source>
</evidence>
<keyword evidence="7 16" id="KW-0560">Oxidoreductase</keyword>
<evidence type="ECO:0000256" key="16">
    <source>
        <dbReference type="PIRNR" id="PIRNR006621"/>
    </source>
</evidence>
<evidence type="ECO:0000256" key="14">
    <source>
        <dbReference type="ARBA" id="ARBA00052996"/>
    </source>
</evidence>
<feature type="binding site" evidence="18">
    <location>
        <begin position="48"/>
        <end position="50"/>
    </location>
    <ligand>
        <name>FMN</name>
        <dbReference type="ChEBI" id="CHEBI:58210"/>
    </ligand>
</feature>
<dbReference type="Pfam" id="PF01207">
    <property type="entry name" value="Dus"/>
    <property type="match status" value="1"/>
</dbReference>
<keyword evidence="2 16" id="KW-0285">Flavoprotein</keyword>
<evidence type="ECO:0000256" key="7">
    <source>
        <dbReference type="ARBA" id="ARBA00023002"/>
    </source>
</evidence>
<evidence type="ECO:0000256" key="2">
    <source>
        <dbReference type="ARBA" id="ARBA00022630"/>
    </source>
</evidence>
<comment type="caution">
    <text evidence="21">The sequence shown here is derived from an EMBL/GenBank/DDBJ whole genome shotgun (WGS) entry which is preliminary data.</text>
</comment>
<comment type="catalytic activity">
    <reaction evidence="10">
        <text>a 5,6-dihydrouridine in mRNA + NADP(+) = a uridine in mRNA + NADPH + H(+)</text>
        <dbReference type="Rhea" id="RHEA:69855"/>
        <dbReference type="Rhea" id="RHEA-COMP:14658"/>
        <dbReference type="Rhea" id="RHEA-COMP:17789"/>
        <dbReference type="ChEBI" id="CHEBI:15378"/>
        <dbReference type="ChEBI" id="CHEBI:57783"/>
        <dbReference type="ChEBI" id="CHEBI:58349"/>
        <dbReference type="ChEBI" id="CHEBI:65315"/>
        <dbReference type="ChEBI" id="CHEBI:74443"/>
    </reaction>
    <physiologicalReaction direction="right-to-left" evidence="10">
        <dbReference type="Rhea" id="RHEA:69857"/>
    </physiologicalReaction>
</comment>
<feature type="region of interest" description="Disordered" evidence="19">
    <location>
        <begin position="1"/>
        <end position="22"/>
    </location>
</feature>
<dbReference type="InterPro" id="IPR035587">
    <property type="entry name" value="DUS-like_FMN-bd"/>
</dbReference>
<evidence type="ECO:0000259" key="20">
    <source>
        <dbReference type="Pfam" id="PF01207"/>
    </source>
</evidence>
<dbReference type="PIRSF" id="PIRSF006621">
    <property type="entry name" value="Dus"/>
    <property type="match status" value="1"/>
</dbReference>
<evidence type="ECO:0000256" key="12">
    <source>
        <dbReference type="ARBA" id="ARBA00051779"/>
    </source>
</evidence>
<comment type="catalytic activity">
    <reaction evidence="9">
        <text>a 5,6-dihydrouridine in mRNA + NAD(+) = a uridine in mRNA + NADH + H(+)</text>
        <dbReference type="Rhea" id="RHEA:69851"/>
        <dbReference type="Rhea" id="RHEA-COMP:14658"/>
        <dbReference type="Rhea" id="RHEA-COMP:17789"/>
        <dbReference type="ChEBI" id="CHEBI:15378"/>
        <dbReference type="ChEBI" id="CHEBI:57540"/>
        <dbReference type="ChEBI" id="CHEBI:57945"/>
        <dbReference type="ChEBI" id="CHEBI:65315"/>
        <dbReference type="ChEBI" id="CHEBI:74443"/>
    </reaction>
    <physiologicalReaction direction="right-to-left" evidence="9">
        <dbReference type="Rhea" id="RHEA:69853"/>
    </physiologicalReaction>
</comment>
<evidence type="ECO:0000256" key="3">
    <source>
        <dbReference type="ARBA" id="ARBA00022643"/>
    </source>
</evidence>
<comment type="function">
    <text evidence="16">Catalyzes the synthesis of dihydrouridine, a modified base found in the D-loop of most tRNAs.</text>
</comment>
<dbReference type="EMBL" id="BSXN01001921">
    <property type="protein sequence ID" value="GME74982.1"/>
    <property type="molecule type" value="Genomic_DNA"/>
</dbReference>
<keyword evidence="4" id="KW-0507">mRNA processing</keyword>
<keyword evidence="3 16" id="KW-0288">FMN</keyword>
<dbReference type="PANTHER" id="PTHR11082">
    <property type="entry name" value="TRNA-DIHYDROURIDINE SYNTHASE"/>
    <property type="match status" value="1"/>
</dbReference>
<comment type="catalytic activity">
    <reaction evidence="14">
        <text>5,6-dihydrouridine(20a) in tRNA + NADP(+) = uridine(20a) in tRNA + NADPH + H(+)</text>
        <dbReference type="Rhea" id="RHEA:53344"/>
        <dbReference type="Rhea" id="RHEA-COMP:13535"/>
        <dbReference type="Rhea" id="RHEA-COMP:13536"/>
        <dbReference type="ChEBI" id="CHEBI:15378"/>
        <dbReference type="ChEBI" id="CHEBI:57783"/>
        <dbReference type="ChEBI" id="CHEBI:58349"/>
        <dbReference type="ChEBI" id="CHEBI:65315"/>
        <dbReference type="ChEBI" id="CHEBI:74443"/>
        <dbReference type="EC" id="1.3.1.90"/>
    </reaction>
    <physiologicalReaction direction="right-to-left" evidence="14">
        <dbReference type="Rhea" id="RHEA:53346"/>
    </physiologicalReaction>
</comment>
<feature type="domain" description="DUS-like FMN-binding" evidence="20">
    <location>
        <begin position="45"/>
        <end position="335"/>
    </location>
</feature>
<protein>
    <recommendedName>
        <fullName evidence="16">tRNA-dihydrouridine synthase</fullName>
        <ecNumber evidence="16">1.3.1.-</ecNumber>
    </recommendedName>
</protein>
<keyword evidence="5 16" id="KW-0819">tRNA processing</keyword>
<comment type="catalytic activity">
    <reaction evidence="13">
        <text>5,6-dihydrouridine(20b) in tRNA + NAD(+) = uridine(20b) in tRNA + NADH + H(+)</text>
        <dbReference type="Rhea" id="RHEA:53352"/>
        <dbReference type="Rhea" id="RHEA-COMP:13537"/>
        <dbReference type="Rhea" id="RHEA-COMP:13538"/>
        <dbReference type="ChEBI" id="CHEBI:15378"/>
        <dbReference type="ChEBI" id="CHEBI:57540"/>
        <dbReference type="ChEBI" id="CHEBI:57945"/>
        <dbReference type="ChEBI" id="CHEBI:65315"/>
        <dbReference type="ChEBI" id="CHEBI:74443"/>
        <dbReference type="EC" id="1.3.1.90"/>
    </reaction>
    <physiologicalReaction direction="right-to-left" evidence="13">
        <dbReference type="Rhea" id="RHEA:53354"/>
    </physiologicalReaction>
</comment>